<dbReference type="RefSeq" id="WP_102735122.1">
    <property type="nucleotide sequence ID" value="NZ_PJKN01000001.1"/>
</dbReference>
<name>A0AAP8NMU0_9BACT</name>
<evidence type="ECO:0000313" key="3">
    <source>
        <dbReference type="Proteomes" id="UP000235914"/>
    </source>
</evidence>
<protein>
    <submittedName>
        <fullName evidence="2">Uncharacterized protein</fullName>
    </submittedName>
</protein>
<proteinExistence type="predicted"/>
<accession>A0AAP8NMU0</accession>
<sequence>MGPEKFTNADYRMMLWESRLRRKKGYVPPEPEPTPRKLTWSELREDQRRAIVRGEYVSCWSGTGRPANGHDNGRQNWRKSRKG</sequence>
<dbReference type="Proteomes" id="UP000235914">
    <property type="component" value="Unassembled WGS sequence"/>
</dbReference>
<dbReference type="AlphaFoldDB" id="A0AAP8NMU0"/>
<gene>
    <name evidence="2" type="ORF">CXU09_01015</name>
</gene>
<evidence type="ECO:0000256" key="1">
    <source>
        <dbReference type="SAM" id="MobiDB-lite"/>
    </source>
</evidence>
<evidence type="ECO:0000313" key="2">
    <source>
        <dbReference type="EMBL" id="PNC57681.1"/>
    </source>
</evidence>
<organism evidence="2 3">
    <name type="scientific">Akkermansia muciniphila</name>
    <dbReference type="NCBI Taxonomy" id="239935"/>
    <lineage>
        <taxon>Bacteria</taxon>
        <taxon>Pseudomonadati</taxon>
        <taxon>Verrucomicrobiota</taxon>
        <taxon>Verrucomicrobiia</taxon>
        <taxon>Verrucomicrobiales</taxon>
        <taxon>Akkermansiaceae</taxon>
        <taxon>Akkermansia</taxon>
    </lineage>
</organism>
<dbReference type="EMBL" id="PJKN01000001">
    <property type="protein sequence ID" value="PNC57681.1"/>
    <property type="molecule type" value="Genomic_DNA"/>
</dbReference>
<comment type="caution">
    <text evidence="2">The sequence shown here is derived from an EMBL/GenBank/DDBJ whole genome shotgun (WGS) entry which is preliminary data.</text>
</comment>
<feature type="region of interest" description="Disordered" evidence="1">
    <location>
        <begin position="60"/>
        <end position="83"/>
    </location>
</feature>
<reference evidence="2 3" key="1">
    <citation type="journal article" date="2017" name="BMC Genomics">
        <title>Genome sequencing of 39 Akkermansia muciniphila isolates reveals its population structure, genomic and functional diverisity, and global distribution in mammalian gut microbiotas.</title>
        <authorList>
            <person name="Guo X."/>
            <person name="Li S."/>
            <person name="Zhang J."/>
            <person name="Wu F."/>
            <person name="Li X."/>
            <person name="Wu D."/>
            <person name="Zhang M."/>
            <person name="Ou Z."/>
            <person name="Jie Z."/>
            <person name="Yan Q."/>
            <person name="Li P."/>
            <person name="Yi J."/>
            <person name="Peng Y."/>
        </authorList>
    </citation>
    <scope>NUCLEOTIDE SEQUENCE [LARGE SCALE GENOMIC DNA]</scope>
    <source>
        <strain evidence="2 3">GP43</strain>
    </source>
</reference>